<dbReference type="STRING" id="1229727.Ga0080559_TMP4873"/>
<feature type="region of interest" description="Disordered" evidence="1">
    <location>
        <begin position="17"/>
        <end position="44"/>
    </location>
</feature>
<protein>
    <submittedName>
        <fullName evidence="2">Uncharacterized protein</fullName>
    </submittedName>
</protein>
<name>A0A1U7DC06_9RHOB</name>
<dbReference type="KEGG" id="tpro:Ga0080559_TMP4873"/>
<dbReference type="AlphaFoldDB" id="A0A1U7DC06"/>
<evidence type="ECO:0000313" key="3">
    <source>
        <dbReference type="Proteomes" id="UP000186559"/>
    </source>
</evidence>
<gene>
    <name evidence="2" type="ORF">Ga0080559_TMP4873</name>
</gene>
<evidence type="ECO:0000256" key="1">
    <source>
        <dbReference type="SAM" id="MobiDB-lite"/>
    </source>
</evidence>
<dbReference type="Proteomes" id="UP000186559">
    <property type="component" value="Chromosome"/>
</dbReference>
<organism evidence="2 3">
    <name type="scientific">Salipiger profundus</name>
    <dbReference type="NCBI Taxonomy" id="1229727"/>
    <lineage>
        <taxon>Bacteria</taxon>
        <taxon>Pseudomonadati</taxon>
        <taxon>Pseudomonadota</taxon>
        <taxon>Alphaproteobacteria</taxon>
        <taxon>Rhodobacterales</taxon>
        <taxon>Roseobacteraceae</taxon>
        <taxon>Salipiger</taxon>
    </lineage>
</organism>
<proteinExistence type="predicted"/>
<sequence>MSVHFVLRKSLGVQFPGPERLPSRLRPPRGSGLKLGTSPFLESF</sequence>
<dbReference type="EMBL" id="CP014796">
    <property type="protein sequence ID" value="APX25669.1"/>
    <property type="molecule type" value="Genomic_DNA"/>
</dbReference>
<reference evidence="2 3" key="1">
    <citation type="submission" date="2016-03" db="EMBL/GenBank/DDBJ databases">
        <title>Deep-sea bacteria in the southern Pacific.</title>
        <authorList>
            <person name="Tang K."/>
        </authorList>
    </citation>
    <scope>NUCLEOTIDE SEQUENCE [LARGE SCALE GENOMIC DNA]</scope>
    <source>
        <strain evidence="2 3">JLT2016</strain>
    </source>
</reference>
<evidence type="ECO:0000313" key="2">
    <source>
        <dbReference type="EMBL" id="APX25669.1"/>
    </source>
</evidence>
<keyword evidence="3" id="KW-1185">Reference proteome</keyword>
<accession>A0A1U7DC06</accession>